<dbReference type="AlphaFoldDB" id="A0A3Q2Y9Z9"/>
<proteinExistence type="inferred from homology"/>
<evidence type="ECO:0000259" key="5">
    <source>
        <dbReference type="PROSITE" id="PS51253"/>
    </source>
</evidence>
<evidence type="ECO:0000256" key="2">
    <source>
        <dbReference type="ARBA" id="ARBA00010881"/>
    </source>
</evidence>
<dbReference type="PANTHER" id="PTHR19303:SF52">
    <property type="entry name" value="TIGGER TRANSPOSABLE ELEMENT-DERIVED PROTEIN 6"/>
    <property type="match status" value="1"/>
</dbReference>
<organism evidence="6 7">
    <name type="scientific">Hippocampus comes</name>
    <name type="common">Tiger tail seahorse</name>
    <dbReference type="NCBI Taxonomy" id="109280"/>
    <lineage>
        <taxon>Eukaryota</taxon>
        <taxon>Metazoa</taxon>
        <taxon>Chordata</taxon>
        <taxon>Craniata</taxon>
        <taxon>Vertebrata</taxon>
        <taxon>Euteleostomi</taxon>
        <taxon>Actinopterygii</taxon>
        <taxon>Neopterygii</taxon>
        <taxon>Teleostei</taxon>
        <taxon>Neoteleostei</taxon>
        <taxon>Acanthomorphata</taxon>
        <taxon>Syngnathiaria</taxon>
        <taxon>Syngnathiformes</taxon>
        <taxon>Syngnathoidei</taxon>
        <taxon>Syngnathidae</taxon>
        <taxon>Hippocampus</taxon>
    </lineage>
</organism>
<dbReference type="InterPro" id="IPR009057">
    <property type="entry name" value="Homeodomain-like_sf"/>
</dbReference>
<dbReference type="InterPro" id="IPR036388">
    <property type="entry name" value="WH-like_DNA-bd_sf"/>
</dbReference>
<keyword evidence="3" id="KW-0238">DNA-binding</keyword>
<evidence type="ECO:0000256" key="1">
    <source>
        <dbReference type="ARBA" id="ARBA00004123"/>
    </source>
</evidence>
<dbReference type="OMA" id="NIMHIAQ"/>
<dbReference type="Proteomes" id="UP000264820">
    <property type="component" value="Unplaced"/>
</dbReference>
<protein>
    <recommendedName>
        <fullName evidence="5">HTH CENPB-type domain-containing protein</fullName>
    </recommendedName>
</protein>
<name>A0A3Q2Y9Z9_HIPCM</name>
<dbReference type="GO" id="GO:0003677">
    <property type="term" value="F:DNA binding"/>
    <property type="evidence" value="ECO:0007669"/>
    <property type="project" value="UniProtKB-KW"/>
</dbReference>
<dbReference type="Pfam" id="PF04218">
    <property type="entry name" value="CENP-B_N"/>
    <property type="match status" value="1"/>
</dbReference>
<evidence type="ECO:0000256" key="4">
    <source>
        <dbReference type="ARBA" id="ARBA00023242"/>
    </source>
</evidence>
<dbReference type="PANTHER" id="PTHR19303">
    <property type="entry name" value="TRANSPOSON"/>
    <property type="match status" value="1"/>
</dbReference>
<dbReference type="SUPFAM" id="SSF46689">
    <property type="entry name" value="Homeodomain-like"/>
    <property type="match status" value="2"/>
</dbReference>
<dbReference type="Pfam" id="PF03184">
    <property type="entry name" value="DDE_1"/>
    <property type="match status" value="1"/>
</dbReference>
<dbReference type="Ensembl" id="ENSHCOT00000022159.1">
    <property type="protein sequence ID" value="ENSHCOP00000014516.1"/>
    <property type="gene ID" value="ENSHCOG00000017916.1"/>
</dbReference>
<dbReference type="PROSITE" id="PS51253">
    <property type="entry name" value="HTH_CENPB"/>
    <property type="match status" value="1"/>
</dbReference>
<dbReference type="Gene3D" id="1.10.10.60">
    <property type="entry name" value="Homeodomain-like"/>
    <property type="match status" value="1"/>
</dbReference>
<sequence>MNKLGFYLMLTIQEKIKLLDMLREGRSYATVARHYGLNESTVRCIKKDEKKIRYTASVSFNRSAKRAVTCQNAAIVRMESALALWITDCRKKNVPLDMDIREKARQLFAMIAEDADNPCDYGKPQATESAANPTEFYASKGWLHRFKKRFNLKKLPMCGEAASVSLEDDEYNKETFKSIIEGGGYKPEQVFNMDETALYWKSISSRTSIMDEGARASGFQAPKDRLSLIMCVNAAGYMIKPALICKSKNPRSLKTKNKNLLPVYWMHNPRGWISKVLTCDWFHHCFIPAVELYLAQAGFEFKVLLLMDNTGGHTLNLSHKGVRIEFLPRNAAASFHPMAQGVLRAFKALYARNILRHLVEAMSSDETFTPETCWRDYTMATCLQNIQNAVKEMRKETLNACWGKLWPDCVQNYVGFSPDQICLSAVNEAVELAKLLRGECFNEVSLKQEKKAFGIPVTVLLVSFHKTCFFQALLFQEDYRRSMDEVDATPHFCRSMSRNRFQIIWKFLNYKWCGNLGFKRAPYRTDPESRLDGQLSKHKLE</sequence>
<keyword evidence="7" id="KW-1185">Reference proteome</keyword>
<comment type="similarity">
    <text evidence="2">Belongs to the tigger transposable element derived protein family.</text>
</comment>
<dbReference type="Pfam" id="PF03221">
    <property type="entry name" value="HTH_Tnp_Tc5"/>
    <property type="match status" value="1"/>
</dbReference>
<reference evidence="6" key="1">
    <citation type="submission" date="2025-08" db="UniProtKB">
        <authorList>
            <consortium name="Ensembl"/>
        </authorList>
    </citation>
    <scope>IDENTIFICATION</scope>
</reference>
<dbReference type="InterPro" id="IPR006600">
    <property type="entry name" value="HTH_CenpB_DNA-bd_dom"/>
</dbReference>
<evidence type="ECO:0000313" key="7">
    <source>
        <dbReference type="Proteomes" id="UP000264820"/>
    </source>
</evidence>
<dbReference type="GO" id="GO:0005634">
    <property type="term" value="C:nucleus"/>
    <property type="evidence" value="ECO:0007669"/>
    <property type="project" value="UniProtKB-SubCell"/>
</dbReference>
<dbReference type="Gene3D" id="1.10.10.10">
    <property type="entry name" value="Winged helix-like DNA-binding domain superfamily/Winged helix DNA-binding domain"/>
    <property type="match status" value="1"/>
</dbReference>
<dbReference type="SMART" id="SM00674">
    <property type="entry name" value="CENPB"/>
    <property type="match status" value="1"/>
</dbReference>
<feature type="domain" description="HTH CENPB-type" evidence="5">
    <location>
        <begin position="66"/>
        <end position="156"/>
    </location>
</feature>
<dbReference type="InterPro" id="IPR004875">
    <property type="entry name" value="DDE_SF_endonuclease_dom"/>
</dbReference>
<dbReference type="GeneTree" id="ENSGT00940000163452"/>
<evidence type="ECO:0000256" key="3">
    <source>
        <dbReference type="ARBA" id="ARBA00023125"/>
    </source>
</evidence>
<comment type="subcellular location">
    <subcellularLocation>
        <location evidence="1">Nucleus</location>
    </subcellularLocation>
</comment>
<evidence type="ECO:0000313" key="6">
    <source>
        <dbReference type="Ensembl" id="ENSHCOP00000014516.1"/>
    </source>
</evidence>
<dbReference type="InterPro" id="IPR050863">
    <property type="entry name" value="CenT-Element_Derived"/>
</dbReference>
<keyword evidence="4" id="KW-0539">Nucleus</keyword>
<accession>A0A3Q2Y9Z9</accession>
<dbReference type="InterPro" id="IPR007889">
    <property type="entry name" value="HTH_Psq"/>
</dbReference>
<reference evidence="6" key="2">
    <citation type="submission" date="2025-09" db="UniProtKB">
        <authorList>
            <consortium name="Ensembl"/>
        </authorList>
    </citation>
    <scope>IDENTIFICATION</scope>
</reference>
<dbReference type="STRING" id="109280.ENSHCOP00000014516"/>